<evidence type="ECO:0000256" key="4">
    <source>
        <dbReference type="PROSITE-ProRule" id="PRU00335"/>
    </source>
</evidence>
<dbReference type="GO" id="GO:0000976">
    <property type="term" value="F:transcription cis-regulatory region binding"/>
    <property type="evidence" value="ECO:0007669"/>
    <property type="project" value="TreeGrafter"/>
</dbReference>
<dbReference type="GO" id="GO:0003700">
    <property type="term" value="F:DNA-binding transcription factor activity"/>
    <property type="evidence" value="ECO:0007669"/>
    <property type="project" value="TreeGrafter"/>
</dbReference>
<dbReference type="PRINTS" id="PR00455">
    <property type="entry name" value="HTHTETR"/>
</dbReference>
<dbReference type="EMBL" id="LIBB01000060">
    <property type="protein sequence ID" value="KRO72568.1"/>
    <property type="molecule type" value="Genomic_DNA"/>
</dbReference>
<dbReference type="SUPFAM" id="SSF48498">
    <property type="entry name" value="Tetracyclin repressor-like, C-terminal domain"/>
    <property type="match status" value="1"/>
</dbReference>
<dbReference type="InterPro" id="IPR023772">
    <property type="entry name" value="DNA-bd_HTH_TetR-type_CS"/>
</dbReference>
<dbReference type="FunFam" id="1.10.10.60:FF:000141">
    <property type="entry name" value="TetR family transcriptional regulator"/>
    <property type="match status" value="1"/>
</dbReference>
<dbReference type="InterPro" id="IPR001647">
    <property type="entry name" value="HTH_TetR"/>
</dbReference>
<dbReference type="SUPFAM" id="SSF46689">
    <property type="entry name" value="Homeodomain-like"/>
    <property type="match status" value="1"/>
</dbReference>
<dbReference type="PROSITE" id="PS50977">
    <property type="entry name" value="HTH_TETR_2"/>
    <property type="match status" value="1"/>
</dbReference>
<evidence type="ECO:0000256" key="3">
    <source>
        <dbReference type="ARBA" id="ARBA00023163"/>
    </source>
</evidence>
<dbReference type="InterPro" id="IPR009057">
    <property type="entry name" value="Homeodomain-like_sf"/>
</dbReference>
<name>A0A0R2SCP1_9GAMM</name>
<proteinExistence type="predicted"/>
<evidence type="ECO:0000313" key="6">
    <source>
        <dbReference type="EMBL" id="KRO72568.1"/>
    </source>
</evidence>
<dbReference type="Pfam" id="PF00440">
    <property type="entry name" value="TetR_N"/>
    <property type="match status" value="1"/>
</dbReference>
<keyword evidence="1" id="KW-0805">Transcription regulation</keyword>
<feature type="domain" description="HTH tetR-type" evidence="5">
    <location>
        <begin position="12"/>
        <end position="72"/>
    </location>
</feature>
<keyword evidence="3" id="KW-0804">Transcription</keyword>
<dbReference type="PANTHER" id="PTHR30055:SF234">
    <property type="entry name" value="HTH-TYPE TRANSCRIPTIONAL REGULATOR BETI"/>
    <property type="match status" value="1"/>
</dbReference>
<sequence length="210" mass="23468">MALNARREKEKQQRAEDIVAAAEKVFFEKGFANSSMDEIATEAQLSRALLYVYFKDKAAIMRAVMLNALLALEKTFQEALQAGDTGLAQISRIGRAYYQYSIDHSDYFDVKTELNTFPFAEEDTEVAANMSACRLRITELMITALENGIKDGSLSSKRIPNTSLTAHMLQGALHGVIMSTREQREEGFAYPDGEALVHYSIDMMSEAMRG</sequence>
<reference evidence="6 7" key="1">
    <citation type="submission" date="2015-10" db="EMBL/GenBank/DDBJ databases">
        <title>Metagenome-Assembled Genomes uncover a global brackish microbiome.</title>
        <authorList>
            <person name="Hugerth L.W."/>
            <person name="Larsson J."/>
            <person name="Alneberg J."/>
            <person name="Lindh M.V."/>
            <person name="Legrand C."/>
            <person name="Pinhassi J."/>
            <person name="Andersson A.F."/>
        </authorList>
    </citation>
    <scope>NUCLEOTIDE SEQUENCE [LARGE SCALE GENOMIC DNA]</scope>
    <source>
        <strain evidence="6">BACL4 MAG-120507-bin80</strain>
    </source>
</reference>
<dbReference type="Gene3D" id="1.10.357.10">
    <property type="entry name" value="Tetracycline Repressor, domain 2"/>
    <property type="match status" value="1"/>
</dbReference>
<feature type="DNA-binding region" description="H-T-H motif" evidence="4">
    <location>
        <begin position="35"/>
        <end position="54"/>
    </location>
</feature>
<organism evidence="6 7">
    <name type="scientific">OM182 bacterium BACL3 MAG-120507-bin80</name>
    <dbReference type="NCBI Taxonomy" id="1655577"/>
    <lineage>
        <taxon>Bacteria</taxon>
        <taxon>Pseudomonadati</taxon>
        <taxon>Pseudomonadota</taxon>
        <taxon>Gammaproteobacteria</taxon>
        <taxon>OMG group</taxon>
        <taxon>OM182 clade</taxon>
    </lineage>
</organism>
<dbReference type="PROSITE" id="PS01081">
    <property type="entry name" value="HTH_TETR_1"/>
    <property type="match status" value="1"/>
</dbReference>
<dbReference type="InterPro" id="IPR050109">
    <property type="entry name" value="HTH-type_TetR-like_transc_reg"/>
</dbReference>
<keyword evidence="2 4" id="KW-0238">DNA-binding</keyword>
<gene>
    <name evidence="6" type="ORF">ABR69_00090</name>
</gene>
<evidence type="ECO:0000256" key="2">
    <source>
        <dbReference type="ARBA" id="ARBA00023125"/>
    </source>
</evidence>
<dbReference type="InterPro" id="IPR036271">
    <property type="entry name" value="Tet_transcr_reg_TetR-rel_C_sf"/>
</dbReference>
<evidence type="ECO:0000313" key="7">
    <source>
        <dbReference type="Proteomes" id="UP000051934"/>
    </source>
</evidence>
<dbReference type="PANTHER" id="PTHR30055">
    <property type="entry name" value="HTH-TYPE TRANSCRIPTIONAL REGULATOR RUTR"/>
    <property type="match status" value="1"/>
</dbReference>
<dbReference type="Proteomes" id="UP000051934">
    <property type="component" value="Unassembled WGS sequence"/>
</dbReference>
<evidence type="ECO:0000259" key="5">
    <source>
        <dbReference type="PROSITE" id="PS50977"/>
    </source>
</evidence>
<dbReference type="Gene3D" id="1.10.10.60">
    <property type="entry name" value="Homeodomain-like"/>
    <property type="match status" value="1"/>
</dbReference>
<protein>
    <recommendedName>
        <fullName evidence="5">HTH tetR-type domain-containing protein</fullName>
    </recommendedName>
</protein>
<evidence type="ECO:0000256" key="1">
    <source>
        <dbReference type="ARBA" id="ARBA00023015"/>
    </source>
</evidence>
<dbReference type="AlphaFoldDB" id="A0A0R2SCP1"/>
<accession>A0A0R2SCP1</accession>
<comment type="caution">
    <text evidence="6">The sequence shown here is derived from an EMBL/GenBank/DDBJ whole genome shotgun (WGS) entry which is preliminary data.</text>
</comment>